<evidence type="ECO:0000313" key="1">
    <source>
        <dbReference type="EMBL" id="XRI74669.1"/>
    </source>
</evidence>
<keyword evidence="2" id="KW-1185">Reference proteome</keyword>
<dbReference type="EMBL" id="CP127526">
    <property type="protein sequence ID" value="XRI74669.1"/>
    <property type="molecule type" value="Genomic_DNA"/>
</dbReference>
<sequence length="302" mass="32384">MMDELEELERLQAATEKMMADKTPAKRSRSRSGAPPPTVAEEESATGTTVSTVSVTEKDAADSPVEEEAGIFDDEISVPDSGEVVGGDGDLLDPLFREILARLESLPEGIVDALRKVEATPSANKPAFPTIAPSPHRGWFRRFRKEPAEEDAAVDREDASVIDTDTQEDPSVQQRRQDVEALFQAVEDRVFSHAMTHHSSTVVMIGWAFALLSFGLGLSVGYIQAVARFPAWWPKPGTGLVPTLASAFLGAPVGVLLLPIVGYVVWKIGKEGGSRKRPAALVQGMGILMILAGVALPFVGAL</sequence>
<gene>
    <name evidence="1" type="ORF">HHS34_005605</name>
</gene>
<name>A0ACD5HIS1_9PROT</name>
<evidence type="ECO:0000313" key="2">
    <source>
        <dbReference type="Proteomes" id="UP001195965"/>
    </source>
</evidence>
<organism evidence="1 2">
    <name type="scientific">Acidithiobacillus montserratensis</name>
    <dbReference type="NCBI Taxonomy" id="2729135"/>
    <lineage>
        <taxon>Bacteria</taxon>
        <taxon>Pseudomonadati</taxon>
        <taxon>Pseudomonadota</taxon>
        <taxon>Acidithiobacillia</taxon>
        <taxon>Acidithiobacillales</taxon>
        <taxon>Acidithiobacillaceae</taxon>
        <taxon>Acidithiobacillus</taxon>
    </lineage>
</organism>
<proteinExistence type="predicted"/>
<protein>
    <submittedName>
        <fullName evidence="1">Uncharacterized protein</fullName>
    </submittedName>
</protein>
<accession>A0ACD5HIS1</accession>
<reference evidence="1 2" key="1">
    <citation type="journal article" date="2021" name="ISME J.">
        <title>Genomic evolution of the class Acidithiobacillia: deep-branching Proteobacteria living in extreme acidic conditions.</title>
        <authorList>
            <person name="Moya-Beltran A."/>
            <person name="Beard S."/>
            <person name="Rojas-Villalobos C."/>
            <person name="Issotta F."/>
            <person name="Gallardo Y."/>
            <person name="Ulloa R."/>
            <person name="Giaveno A."/>
            <person name="Degli Esposti M."/>
            <person name="Johnson D.B."/>
            <person name="Quatrini R."/>
        </authorList>
    </citation>
    <scope>NUCLEOTIDE SEQUENCE [LARGE SCALE GENOMIC DNA]</scope>
    <source>
        <strain evidence="1 2">GG1-14</strain>
    </source>
</reference>
<dbReference type="Proteomes" id="UP001195965">
    <property type="component" value="Chromosome"/>
</dbReference>